<feature type="compositionally biased region" description="Polar residues" evidence="1">
    <location>
        <begin position="64"/>
        <end position="74"/>
    </location>
</feature>
<evidence type="ECO:0000313" key="3">
    <source>
        <dbReference type="Proteomes" id="UP000011083"/>
    </source>
</evidence>
<evidence type="ECO:0000313" key="2">
    <source>
        <dbReference type="EMBL" id="ELR21869.1"/>
    </source>
</evidence>
<proteinExistence type="predicted"/>
<evidence type="ECO:0000256" key="1">
    <source>
        <dbReference type="SAM" id="MobiDB-lite"/>
    </source>
</evidence>
<protein>
    <submittedName>
        <fullName evidence="2">Uncharacterized protein</fullName>
    </submittedName>
</protein>
<dbReference type="EMBL" id="KB007899">
    <property type="protein sequence ID" value="ELR21869.1"/>
    <property type="molecule type" value="Genomic_DNA"/>
</dbReference>
<sequence length="288" mass="32103">MEKKDELPSTPTSSKAKGDSSPSPSPSPSQESEKTGHKRKRSDQSAAEVGSIMEDMRQAGAQDGITSTSASTQRPLGEGEAAFLSLVMQAANSEPIDDMSTEPTASLPDQLLESFIVRAVAEVMRREEEDLRRAIAASMAMTAAAPGASMDDHQMVLSEPMPDNPERAAVKVEPWVPAKTETPLTLRRLRPPWLDAFQEFQARGISLEECKAEVEHTWQSFLAEGTDKRAWTKVPPTVTAWEGIVEFVQERARETQEEEDRERKERREKRKKELEQLAEDAKRAKEEN</sequence>
<gene>
    <name evidence="2" type="ORF">ACA1_343730</name>
</gene>
<reference evidence="2 3" key="1">
    <citation type="journal article" date="2013" name="Genome Biol.">
        <title>Genome of Acanthamoeba castellanii highlights extensive lateral gene transfer and early evolution of tyrosine kinase signaling.</title>
        <authorList>
            <person name="Clarke M."/>
            <person name="Lohan A.J."/>
            <person name="Liu B."/>
            <person name="Lagkouvardos I."/>
            <person name="Roy S."/>
            <person name="Zafar N."/>
            <person name="Bertelli C."/>
            <person name="Schilde C."/>
            <person name="Kianianmomeni A."/>
            <person name="Burglin T.R."/>
            <person name="Frech C."/>
            <person name="Turcotte B."/>
            <person name="Kopec K.O."/>
            <person name="Synnott J.M."/>
            <person name="Choo C."/>
            <person name="Paponov I."/>
            <person name="Finkler A."/>
            <person name="Soon Heng Tan C."/>
            <person name="Hutchins A.P."/>
            <person name="Weinmeier T."/>
            <person name="Rattei T."/>
            <person name="Chu J.S."/>
            <person name="Gimenez G."/>
            <person name="Irimia M."/>
            <person name="Rigden D.J."/>
            <person name="Fitzpatrick D.A."/>
            <person name="Lorenzo-Morales J."/>
            <person name="Bateman A."/>
            <person name="Chiu C.H."/>
            <person name="Tang P."/>
            <person name="Hegemann P."/>
            <person name="Fromm H."/>
            <person name="Raoult D."/>
            <person name="Greub G."/>
            <person name="Miranda-Saavedra D."/>
            <person name="Chen N."/>
            <person name="Nash P."/>
            <person name="Ginger M.L."/>
            <person name="Horn M."/>
            <person name="Schaap P."/>
            <person name="Caler L."/>
            <person name="Loftus B."/>
        </authorList>
    </citation>
    <scope>NUCLEOTIDE SEQUENCE [LARGE SCALE GENOMIC DNA]</scope>
    <source>
        <strain evidence="2 3">Neff</strain>
    </source>
</reference>
<name>L8H8M8_ACACF</name>
<accession>L8H8M8</accession>
<dbReference type="AlphaFoldDB" id="L8H8M8"/>
<organism evidence="2 3">
    <name type="scientific">Acanthamoeba castellanii (strain ATCC 30010 / Neff)</name>
    <dbReference type="NCBI Taxonomy" id="1257118"/>
    <lineage>
        <taxon>Eukaryota</taxon>
        <taxon>Amoebozoa</taxon>
        <taxon>Discosea</taxon>
        <taxon>Longamoebia</taxon>
        <taxon>Centramoebida</taxon>
        <taxon>Acanthamoebidae</taxon>
        <taxon>Acanthamoeba</taxon>
    </lineage>
</organism>
<feature type="region of interest" description="Disordered" evidence="1">
    <location>
        <begin position="1"/>
        <end position="77"/>
    </location>
</feature>
<dbReference type="KEGG" id="acan:ACA1_343730"/>
<dbReference type="RefSeq" id="XP_004347251.1">
    <property type="nucleotide sequence ID" value="XM_004347201.1"/>
</dbReference>
<feature type="non-terminal residue" evidence="2">
    <location>
        <position position="288"/>
    </location>
</feature>
<dbReference type="Proteomes" id="UP000011083">
    <property type="component" value="Unassembled WGS sequence"/>
</dbReference>
<dbReference type="VEuPathDB" id="AmoebaDB:ACA1_343730"/>
<feature type="region of interest" description="Disordered" evidence="1">
    <location>
        <begin position="251"/>
        <end position="288"/>
    </location>
</feature>
<keyword evidence="3" id="KW-1185">Reference proteome</keyword>
<dbReference type="GeneID" id="14922778"/>